<gene>
    <name evidence="1" type="ORF">GEV33_005614</name>
</gene>
<protein>
    <submittedName>
        <fullName evidence="1">Uncharacterized protein</fullName>
    </submittedName>
</protein>
<reference evidence="1" key="2">
    <citation type="submission" date="2021-08" db="EMBL/GenBank/DDBJ databases">
        <authorList>
            <person name="Eriksson T."/>
        </authorList>
    </citation>
    <scope>NUCLEOTIDE SEQUENCE</scope>
    <source>
        <strain evidence="1">Stoneville</strain>
        <tissue evidence="1">Whole head</tissue>
    </source>
</reference>
<evidence type="ECO:0000313" key="2">
    <source>
        <dbReference type="Proteomes" id="UP000719412"/>
    </source>
</evidence>
<dbReference type="Proteomes" id="UP000719412">
    <property type="component" value="Unassembled WGS sequence"/>
</dbReference>
<reference evidence="1" key="1">
    <citation type="journal article" date="2020" name="J Insects Food Feed">
        <title>The yellow mealworm (Tenebrio molitor) genome: a resource for the emerging insects as food and feed industry.</title>
        <authorList>
            <person name="Eriksson T."/>
            <person name="Andere A."/>
            <person name="Kelstrup H."/>
            <person name="Emery V."/>
            <person name="Picard C."/>
        </authorList>
    </citation>
    <scope>NUCLEOTIDE SEQUENCE</scope>
    <source>
        <strain evidence="1">Stoneville</strain>
        <tissue evidence="1">Whole head</tissue>
    </source>
</reference>
<dbReference type="EMBL" id="JABDTM020020150">
    <property type="protein sequence ID" value="KAH0817177.1"/>
    <property type="molecule type" value="Genomic_DNA"/>
</dbReference>
<sequence length="143" mass="16437">MGTKKKASELIFNLQWRHKLDNGGDKSNVIGMYDTPTTTSNFEMFKSYLLKNSGVADNDVKVTYLTDNGQEWVIDSQEWFEIALSAFRLKARLGEIIFLKLDKISSQMGRKHSNDVETQFDNSINSNADVPPEWFINYMKQVT</sequence>
<comment type="caution">
    <text evidence="1">The sequence shown here is derived from an EMBL/GenBank/DDBJ whole genome shotgun (WGS) entry which is preliminary data.</text>
</comment>
<evidence type="ECO:0000313" key="1">
    <source>
        <dbReference type="EMBL" id="KAH0817177.1"/>
    </source>
</evidence>
<organism evidence="1 2">
    <name type="scientific">Tenebrio molitor</name>
    <name type="common">Yellow mealworm beetle</name>
    <dbReference type="NCBI Taxonomy" id="7067"/>
    <lineage>
        <taxon>Eukaryota</taxon>
        <taxon>Metazoa</taxon>
        <taxon>Ecdysozoa</taxon>
        <taxon>Arthropoda</taxon>
        <taxon>Hexapoda</taxon>
        <taxon>Insecta</taxon>
        <taxon>Pterygota</taxon>
        <taxon>Neoptera</taxon>
        <taxon>Endopterygota</taxon>
        <taxon>Coleoptera</taxon>
        <taxon>Polyphaga</taxon>
        <taxon>Cucujiformia</taxon>
        <taxon>Tenebrionidae</taxon>
        <taxon>Tenebrio</taxon>
    </lineage>
</organism>
<name>A0A8J6LEQ6_TENMO</name>
<keyword evidence="2" id="KW-1185">Reference proteome</keyword>
<accession>A0A8J6LEQ6</accession>
<proteinExistence type="predicted"/>
<dbReference type="AlphaFoldDB" id="A0A8J6LEQ6"/>